<accession>A0A2V3IJP3</accession>
<evidence type="ECO:0000313" key="2">
    <source>
        <dbReference type="Proteomes" id="UP000247409"/>
    </source>
</evidence>
<proteinExistence type="predicted"/>
<dbReference type="AlphaFoldDB" id="A0A2V3IJP3"/>
<organism evidence="1 2">
    <name type="scientific">Gracilariopsis chorda</name>
    <dbReference type="NCBI Taxonomy" id="448386"/>
    <lineage>
        <taxon>Eukaryota</taxon>
        <taxon>Rhodophyta</taxon>
        <taxon>Florideophyceae</taxon>
        <taxon>Rhodymeniophycidae</taxon>
        <taxon>Gracilariales</taxon>
        <taxon>Gracilariaceae</taxon>
        <taxon>Gracilariopsis</taxon>
    </lineage>
</organism>
<sequence>MDSTAFTAPLTVLRSPFVATPLNTKRSPAQPSIRFITRADLNLKPGIPSGQDPQENAPIRYYVPRPKENYDNRGFATVLPRNWEGEVSSIGAADITPVTKESIEESRKVKVTPASTSAFLEYSQMVKEDREKALAIQKDRSEIEKTGRATCGEEEGKAFVSNYQTVLVEGVKAVEYWGVPNGPVPRLFGGPGE</sequence>
<name>A0A2V3IJP3_9FLOR</name>
<evidence type="ECO:0000313" key="1">
    <source>
        <dbReference type="EMBL" id="PXF42297.1"/>
    </source>
</evidence>
<protein>
    <submittedName>
        <fullName evidence="1">Uncharacterized protein</fullName>
    </submittedName>
</protein>
<comment type="caution">
    <text evidence="1">The sequence shown here is derived from an EMBL/GenBank/DDBJ whole genome shotgun (WGS) entry which is preliminary data.</text>
</comment>
<reference evidence="1 2" key="1">
    <citation type="journal article" date="2018" name="Mol. Biol. Evol.">
        <title>Analysis of the draft genome of the red seaweed Gracilariopsis chorda provides insights into genome size evolution in Rhodophyta.</title>
        <authorList>
            <person name="Lee J."/>
            <person name="Yang E.C."/>
            <person name="Graf L."/>
            <person name="Yang J.H."/>
            <person name="Qiu H."/>
            <person name="Zel Zion U."/>
            <person name="Chan C.X."/>
            <person name="Stephens T.G."/>
            <person name="Weber A.P.M."/>
            <person name="Boo G.H."/>
            <person name="Boo S.M."/>
            <person name="Kim K.M."/>
            <person name="Shin Y."/>
            <person name="Jung M."/>
            <person name="Lee S.J."/>
            <person name="Yim H.S."/>
            <person name="Lee J.H."/>
            <person name="Bhattacharya D."/>
            <person name="Yoon H.S."/>
        </authorList>
    </citation>
    <scope>NUCLEOTIDE SEQUENCE [LARGE SCALE GENOMIC DNA]</scope>
    <source>
        <strain evidence="1 2">SKKU-2015</strain>
        <tissue evidence="1">Whole body</tissue>
    </source>
</reference>
<dbReference type="OrthoDB" id="10326781at2759"/>
<keyword evidence="2" id="KW-1185">Reference proteome</keyword>
<dbReference type="Proteomes" id="UP000247409">
    <property type="component" value="Unassembled WGS sequence"/>
</dbReference>
<dbReference type="EMBL" id="NBIV01000169">
    <property type="protein sequence ID" value="PXF42297.1"/>
    <property type="molecule type" value="Genomic_DNA"/>
</dbReference>
<gene>
    <name evidence="1" type="ORF">BWQ96_08016</name>
</gene>